<evidence type="ECO:0000256" key="1">
    <source>
        <dbReference type="SAM" id="Phobius"/>
    </source>
</evidence>
<evidence type="ECO:0000313" key="2">
    <source>
        <dbReference type="EMBL" id="GGL52951.1"/>
    </source>
</evidence>
<feature type="transmembrane region" description="Helical" evidence="1">
    <location>
        <begin position="256"/>
        <end position="274"/>
    </location>
</feature>
<dbReference type="Pfam" id="PF04307">
    <property type="entry name" value="YdjM"/>
    <property type="match status" value="1"/>
</dbReference>
<sequence length="313" mass="32273">MFIGHETVAFAVVALAAVRLGVSKERALALGVAAGLFAAVPDADMVYALSGLLSAQGGVFGATEAFWAASTAVHRTITHSVVLAAPAALAFALLHDEQTTFRAAGWTVLVGVAGVAFLVSGPLALLVTAAFAAAGRLVLLALDRYVTPALSARDVGVAAFAGLATHPFGDYLTGHPPDLLYPLPIHILTARPDLFGDETLNLLAAFGFELACIWAGVLVALHLLDRDPRDYVSPKATAGIAYAAVAFVVTPPTLDLSYPFVFSVLAVGVVGVTPDYTRRLPDAPTAALTGLAAVTLAGVAYLATYLGFVSEYL</sequence>
<feature type="transmembrane region" description="Helical" evidence="1">
    <location>
        <begin position="106"/>
        <end position="134"/>
    </location>
</feature>
<reference evidence="2" key="1">
    <citation type="journal article" date="2014" name="Int. J. Syst. Evol. Microbiol.">
        <title>Complete genome sequence of Corynebacterium casei LMG S-19264T (=DSM 44701T), isolated from a smear-ripened cheese.</title>
        <authorList>
            <consortium name="US DOE Joint Genome Institute (JGI-PGF)"/>
            <person name="Walter F."/>
            <person name="Albersmeier A."/>
            <person name="Kalinowski J."/>
            <person name="Ruckert C."/>
        </authorList>
    </citation>
    <scope>NUCLEOTIDE SEQUENCE</scope>
    <source>
        <strain evidence="2">JCM 19596</strain>
    </source>
</reference>
<keyword evidence="1" id="KW-1133">Transmembrane helix</keyword>
<dbReference type="RefSeq" id="WP_188976242.1">
    <property type="nucleotide sequence ID" value="NZ_BMPG01000001.1"/>
</dbReference>
<dbReference type="InterPro" id="IPR007404">
    <property type="entry name" value="YdjM-like"/>
</dbReference>
<keyword evidence="1" id="KW-0812">Transmembrane</keyword>
<reference evidence="2" key="2">
    <citation type="submission" date="2020-09" db="EMBL/GenBank/DDBJ databases">
        <authorList>
            <person name="Sun Q."/>
            <person name="Ohkuma M."/>
        </authorList>
    </citation>
    <scope>NUCLEOTIDE SEQUENCE</scope>
    <source>
        <strain evidence="2">JCM 19596</strain>
    </source>
</reference>
<gene>
    <name evidence="2" type="ORF">GCM10009039_08940</name>
</gene>
<protein>
    <submittedName>
        <fullName evidence="2">Uncharacterized protein</fullName>
    </submittedName>
</protein>
<keyword evidence="3" id="KW-1185">Reference proteome</keyword>
<name>A0A830F9E3_9EURY</name>
<feature type="transmembrane region" description="Helical" evidence="1">
    <location>
        <begin position="202"/>
        <end position="224"/>
    </location>
</feature>
<comment type="caution">
    <text evidence="2">The sequence shown here is derived from an EMBL/GenBank/DDBJ whole genome shotgun (WGS) entry which is preliminary data.</text>
</comment>
<organism evidence="2 3">
    <name type="scientific">Halocalculus aciditolerans</name>
    <dbReference type="NCBI Taxonomy" id="1383812"/>
    <lineage>
        <taxon>Archaea</taxon>
        <taxon>Methanobacteriati</taxon>
        <taxon>Methanobacteriota</taxon>
        <taxon>Stenosarchaea group</taxon>
        <taxon>Halobacteria</taxon>
        <taxon>Halobacteriales</taxon>
        <taxon>Halobacteriaceae</taxon>
        <taxon>Halocalculus</taxon>
    </lineage>
</organism>
<accession>A0A830F9E3</accession>
<evidence type="ECO:0000313" key="3">
    <source>
        <dbReference type="Proteomes" id="UP000607197"/>
    </source>
</evidence>
<dbReference type="AlphaFoldDB" id="A0A830F9E3"/>
<feature type="transmembrane region" description="Helical" evidence="1">
    <location>
        <begin position="286"/>
        <end position="308"/>
    </location>
</feature>
<dbReference type="Proteomes" id="UP000607197">
    <property type="component" value="Unassembled WGS sequence"/>
</dbReference>
<keyword evidence="1" id="KW-0472">Membrane</keyword>
<dbReference type="OrthoDB" id="313450at2157"/>
<dbReference type="EMBL" id="BMPG01000001">
    <property type="protein sequence ID" value="GGL52951.1"/>
    <property type="molecule type" value="Genomic_DNA"/>
</dbReference>
<feature type="transmembrane region" description="Helical" evidence="1">
    <location>
        <begin position="76"/>
        <end position="94"/>
    </location>
</feature>
<proteinExistence type="predicted"/>